<dbReference type="EC" id="2.1.1.-" evidence="1"/>
<evidence type="ECO:0000313" key="1">
    <source>
        <dbReference type="EMBL" id="MBB5058691.1"/>
    </source>
</evidence>
<dbReference type="NCBIfam" id="NF038110">
    <property type="entry name" value="Lys_methyl_FliB"/>
    <property type="match status" value="1"/>
</dbReference>
<dbReference type="GO" id="GO:0008168">
    <property type="term" value="F:methyltransferase activity"/>
    <property type="evidence" value="ECO:0007669"/>
    <property type="project" value="UniProtKB-KW"/>
</dbReference>
<keyword evidence="2" id="KW-1185">Reference proteome</keyword>
<organism evidence="1 2">
    <name type="scientific">Granulicella aggregans</name>
    <dbReference type="NCBI Taxonomy" id="474949"/>
    <lineage>
        <taxon>Bacteria</taxon>
        <taxon>Pseudomonadati</taxon>
        <taxon>Acidobacteriota</taxon>
        <taxon>Terriglobia</taxon>
        <taxon>Terriglobales</taxon>
        <taxon>Acidobacteriaceae</taxon>
        <taxon>Granulicella</taxon>
    </lineage>
</organism>
<keyword evidence="1" id="KW-0489">Methyltransferase</keyword>
<name>A0A7W7ZG82_9BACT</name>
<reference evidence="1 2" key="1">
    <citation type="submission" date="2020-08" db="EMBL/GenBank/DDBJ databases">
        <title>Genomic Encyclopedia of Type Strains, Phase IV (KMG-V): Genome sequencing to study the core and pangenomes of soil and plant-associated prokaryotes.</title>
        <authorList>
            <person name="Whitman W."/>
        </authorList>
    </citation>
    <scope>NUCLEOTIDE SEQUENCE [LARGE SCALE GENOMIC DNA]</scope>
    <source>
        <strain evidence="1 2">M8UP14</strain>
    </source>
</reference>
<protein>
    <submittedName>
        <fullName evidence="1">Lysine-N-methylase</fullName>
        <ecNumber evidence="1">2.1.1.-</ecNumber>
    </submittedName>
</protein>
<dbReference type="GO" id="GO:0032259">
    <property type="term" value="P:methylation"/>
    <property type="evidence" value="ECO:0007669"/>
    <property type="project" value="UniProtKB-KW"/>
</dbReference>
<comment type="caution">
    <text evidence="1">The sequence shown here is derived from an EMBL/GenBank/DDBJ whole genome shotgun (WGS) entry which is preliminary data.</text>
</comment>
<sequence length="448" mass="50063">MDMDITEPLVPMVGHVKVPQAKPPANQSGDAGPAPTCPTYAGAFKCIGASCEDDCCHTWTIPLDKNTYRLYQNFPVEKLGSVVAEYVSVKTAETHDNLFAQITRNDSGACPFYTSGRLCGIQEEYGPQLLSATCSIYPRVLNLVDSRLEGSLSLSCPQAARDVLLVPHSTQVVSDLLSGAFRTDNYFTLTSNEASYGHKPYSAFHDVRRCMIALVTDRSRPVWERLLLIGSLCKQLDEIPTDGALSKVFAILVDYHRVVGTERGCSETENLPTDLALKLRVLFKFVSERAQDKTCGTRFLDTYWDFVEGIGSSEGAKPGEDVERMRHAEEFYHRPFFEARPYIFENYLLNHMFKTLFPFGRARSADFVARSIFDEYILMATQFAIINGLLIGIAGHFKEGFSEEHVVKTIQSFARELDHDPTALDSMIEFMQKTNLGNLVGISILLKN</sequence>
<gene>
    <name evidence="1" type="ORF">HDF16_003405</name>
</gene>
<dbReference type="AlphaFoldDB" id="A0A7W7ZG82"/>
<keyword evidence="1" id="KW-0808">Transferase</keyword>
<accession>A0A7W7ZG82</accession>
<proteinExistence type="predicted"/>
<dbReference type="Proteomes" id="UP000540989">
    <property type="component" value="Unassembled WGS sequence"/>
</dbReference>
<evidence type="ECO:0000313" key="2">
    <source>
        <dbReference type="Proteomes" id="UP000540989"/>
    </source>
</evidence>
<dbReference type="EMBL" id="JACHIP010000004">
    <property type="protein sequence ID" value="MBB5058691.1"/>
    <property type="molecule type" value="Genomic_DNA"/>
</dbReference>